<feature type="compositionally biased region" description="Pro residues" evidence="1">
    <location>
        <begin position="569"/>
        <end position="585"/>
    </location>
</feature>
<comment type="caution">
    <text evidence="3">The sequence shown here is derived from an EMBL/GenBank/DDBJ whole genome shotgun (WGS) entry which is preliminary data.</text>
</comment>
<feature type="compositionally biased region" description="Polar residues" evidence="1">
    <location>
        <begin position="344"/>
        <end position="357"/>
    </location>
</feature>
<feature type="compositionally biased region" description="Low complexity" evidence="1">
    <location>
        <begin position="391"/>
        <end position="429"/>
    </location>
</feature>
<feature type="compositionally biased region" description="Pro residues" evidence="1">
    <location>
        <begin position="201"/>
        <end position="220"/>
    </location>
</feature>
<dbReference type="EMBL" id="CAWUON010000046">
    <property type="protein sequence ID" value="CAK7269299.1"/>
    <property type="molecule type" value="Genomic_DNA"/>
</dbReference>
<feature type="compositionally biased region" description="Low complexity" evidence="1">
    <location>
        <begin position="112"/>
        <end position="137"/>
    </location>
</feature>
<dbReference type="SMART" id="SM00271">
    <property type="entry name" value="DnaJ"/>
    <property type="match status" value="1"/>
</dbReference>
<keyword evidence="4" id="KW-1185">Reference proteome</keyword>
<dbReference type="Pfam" id="PF00226">
    <property type="entry name" value="DnaJ"/>
    <property type="match status" value="1"/>
</dbReference>
<feature type="compositionally biased region" description="Basic and acidic residues" evidence="1">
    <location>
        <begin position="436"/>
        <end position="449"/>
    </location>
</feature>
<evidence type="ECO:0000313" key="4">
    <source>
        <dbReference type="Proteomes" id="UP001642502"/>
    </source>
</evidence>
<feature type="compositionally biased region" description="Polar residues" evidence="1">
    <location>
        <begin position="223"/>
        <end position="243"/>
    </location>
</feature>
<dbReference type="CDD" id="cd06257">
    <property type="entry name" value="DnaJ"/>
    <property type="match status" value="1"/>
</dbReference>
<feature type="compositionally biased region" description="Polar residues" evidence="1">
    <location>
        <begin position="499"/>
        <end position="514"/>
    </location>
</feature>
<dbReference type="PANTHER" id="PTHR24074">
    <property type="entry name" value="CO-CHAPERONE PROTEIN DJLA"/>
    <property type="match status" value="1"/>
</dbReference>
<dbReference type="InterPro" id="IPR050817">
    <property type="entry name" value="DjlA_DnaK_co-chaperone"/>
</dbReference>
<gene>
    <name evidence="3" type="ORF">SEPCBS119000_003499</name>
</gene>
<evidence type="ECO:0000259" key="2">
    <source>
        <dbReference type="PROSITE" id="PS50076"/>
    </source>
</evidence>
<feature type="region of interest" description="Disordered" evidence="1">
    <location>
        <begin position="534"/>
        <end position="810"/>
    </location>
</feature>
<feature type="domain" description="J" evidence="2">
    <location>
        <begin position="9"/>
        <end position="75"/>
    </location>
</feature>
<feature type="compositionally biased region" description="Polar residues" evidence="1">
    <location>
        <begin position="607"/>
        <end position="617"/>
    </location>
</feature>
<dbReference type="PRINTS" id="PR00625">
    <property type="entry name" value="JDOMAIN"/>
</dbReference>
<sequence length="1007" mass="107861">MAKADFSRDYYADLELPPTADVADVKKQFRKLALKYHPDRNPGKEAEVNAKFQTIQAAHEILTSPDQKSKYDSHRNRNATRTAAASGVRGNPWADVSSHYPPPPRRPGQAPTSAARNTNSSSSGQSSSNSHRYSNFNVPPSAKTSKEDLDSRYTAWKNMRPNAAKGYSGQSASATYAANASSRPSASTGKKASATGSASSMPPPPPPPPPPRQPPQPHMPPRSASQRQKANASFGTRRSTGFFPQSPMGGDEPPASNTSNYFTNRTHTSYVNSSDDESGHSPTPKPKASPLRRTSTAGTANNGTIDGSTRDLPDESPFDSRQSTPYQTRGGERLNPFDGVRGPSNLNRTTSQRTVNPQAFRPDFRRRSSSLPDESGNAAKAAATPKKRADGTATDSEATGAATGSTSTSANTSAPRSSSQRAARVSTSSQMPEFEQQYRKVQGEQEKQKQQQQQQQSPATPGAQQFSGPARNEQNTQNPSGDRPRPIFSNLSLDDDIFSTPSTPSDQEANNPFTRASVEDINTRFVSGDKGTAAWEFSAGNGEGESQIRRSQSGSRFGRRSPGKTFTPRPEPGMPPPPPPPPPPSAEESNSTSRTGNDTSGLGGDGNSSATTTTNYFSAGRWESQIGSEHFVPWAGNQPQTEPTRQSTPTQQKARPIKKPKPIQRQNTSSAPREYVVIEDDDANKVDGSTAGNATEAQGPQQPGVGVEDLNSFAEPVAMDIDSPPAMPSNGADWNSNDTKAPPNSSGASSTAHGAPMGLNPEAQTNVARNIPVEPTRPEWRAGHTERAATAAGPAASATKPIGGSEDSDEFRASLADIGKVEPISEATPGIHGRAGAGLGSFNDLQSNLPFESKAASATPAPLRGGAGNSTNRAGVGRGGGGRRKPILFPKAPVAPNPPAALAVSGLHPSPAAWEKYVTEFRHYMQEWAVFNDRFLDHFMARRHNMQRQDPNLDWITGADSDNDGINRYLDWLDDDEEVHARWSSSCSGHDTEVRKFMAFRERYRGT</sequence>
<feature type="compositionally biased region" description="Low complexity" evidence="1">
    <location>
        <begin position="450"/>
        <end position="465"/>
    </location>
</feature>
<feature type="compositionally biased region" description="Basic and acidic residues" evidence="1">
    <location>
        <begin position="776"/>
        <end position="787"/>
    </location>
</feature>
<feature type="compositionally biased region" description="Polar residues" evidence="1">
    <location>
        <begin position="255"/>
        <end position="273"/>
    </location>
</feature>
<dbReference type="Proteomes" id="UP001642502">
    <property type="component" value="Unassembled WGS sequence"/>
</dbReference>
<accession>A0ABP0DLY3</accession>
<dbReference type="Gene3D" id="1.10.287.110">
    <property type="entry name" value="DnaJ domain"/>
    <property type="match status" value="1"/>
</dbReference>
<dbReference type="InterPro" id="IPR036869">
    <property type="entry name" value="J_dom_sf"/>
</dbReference>
<dbReference type="InterPro" id="IPR001623">
    <property type="entry name" value="DnaJ_domain"/>
</dbReference>
<feature type="region of interest" description="Disordered" evidence="1">
    <location>
        <begin position="61"/>
        <end position="520"/>
    </location>
</feature>
<name>A0ABP0DLY3_9PEZI</name>
<reference evidence="3 4" key="1">
    <citation type="submission" date="2024-01" db="EMBL/GenBank/DDBJ databases">
        <authorList>
            <person name="Allen C."/>
            <person name="Tagirdzhanova G."/>
        </authorList>
    </citation>
    <scope>NUCLEOTIDE SEQUENCE [LARGE SCALE GENOMIC DNA]</scope>
    <source>
        <strain evidence="3 4">CBS 119000</strain>
    </source>
</reference>
<feature type="compositionally biased region" description="Polar residues" evidence="1">
    <location>
        <begin position="587"/>
        <end position="600"/>
    </location>
</feature>
<feature type="compositionally biased region" description="Low complexity" evidence="1">
    <location>
        <begin position="788"/>
        <end position="798"/>
    </location>
</feature>
<organism evidence="3 4">
    <name type="scientific">Sporothrix epigloea</name>
    <dbReference type="NCBI Taxonomy" id="1892477"/>
    <lineage>
        <taxon>Eukaryota</taxon>
        <taxon>Fungi</taxon>
        <taxon>Dikarya</taxon>
        <taxon>Ascomycota</taxon>
        <taxon>Pezizomycotina</taxon>
        <taxon>Sordariomycetes</taxon>
        <taxon>Sordariomycetidae</taxon>
        <taxon>Ophiostomatales</taxon>
        <taxon>Ophiostomataceae</taxon>
        <taxon>Sporothrix</taxon>
    </lineage>
</organism>
<feature type="compositionally biased region" description="Polar residues" evidence="1">
    <location>
        <begin position="637"/>
        <end position="653"/>
    </location>
</feature>
<proteinExistence type="predicted"/>
<feature type="compositionally biased region" description="Polar residues" evidence="1">
    <location>
        <begin position="732"/>
        <end position="752"/>
    </location>
</feature>
<feature type="compositionally biased region" description="Low complexity" evidence="1">
    <location>
        <begin position="171"/>
        <end position="200"/>
    </location>
</feature>
<dbReference type="SUPFAM" id="SSF46565">
    <property type="entry name" value="Chaperone J-domain"/>
    <property type="match status" value="1"/>
</dbReference>
<evidence type="ECO:0000256" key="1">
    <source>
        <dbReference type="SAM" id="MobiDB-lite"/>
    </source>
</evidence>
<dbReference type="PROSITE" id="PS50076">
    <property type="entry name" value="DNAJ_2"/>
    <property type="match status" value="1"/>
</dbReference>
<protein>
    <recommendedName>
        <fullName evidence="2">J domain-containing protein</fullName>
    </recommendedName>
</protein>
<feature type="compositionally biased region" description="Polar residues" evidence="1">
    <location>
        <begin position="690"/>
        <end position="701"/>
    </location>
</feature>
<evidence type="ECO:0000313" key="3">
    <source>
        <dbReference type="EMBL" id="CAK7269299.1"/>
    </source>
</evidence>
<feature type="compositionally biased region" description="Polar residues" evidence="1">
    <location>
        <begin position="292"/>
        <end position="307"/>
    </location>
</feature>
<feature type="region of interest" description="Disordered" evidence="1">
    <location>
        <begin position="854"/>
        <end position="893"/>
    </location>
</feature>